<protein>
    <recommendedName>
        <fullName evidence="3">beta-glucosidase</fullName>
        <ecNumber evidence="3">3.2.1.21</ecNumber>
    </recommendedName>
</protein>
<evidence type="ECO:0000256" key="5">
    <source>
        <dbReference type="ARBA" id="ARBA00023001"/>
    </source>
</evidence>
<evidence type="ECO:0000256" key="4">
    <source>
        <dbReference type="ARBA" id="ARBA00022801"/>
    </source>
</evidence>
<comment type="caution">
    <text evidence="9">The sequence shown here is derived from an EMBL/GenBank/DDBJ whole genome shotgun (WGS) entry which is preliminary data.</text>
</comment>
<keyword evidence="7" id="KW-0326">Glycosidase</keyword>
<dbReference type="InterPro" id="IPR033132">
    <property type="entry name" value="GH_1_N_CS"/>
</dbReference>
<dbReference type="PANTHER" id="PTHR10353:SF36">
    <property type="entry name" value="LP05116P"/>
    <property type="match status" value="1"/>
</dbReference>
<keyword evidence="6" id="KW-0119">Carbohydrate metabolism</keyword>
<evidence type="ECO:0000256" key="6">
    <source>
        <dbReference type="ARBA" id="ARBA00023277"/>
    </source>
</evidence>
<evidence type="ECO:0000256" key="1">
    <source>
        <dbReference type="ARBA" id="ARBA00000448"/>
    </source>
</evidence>
<sequence>MEALPTLNLIHAIYKATFTKKRSRGFLLMKQLSLPSGSPLLAKNFTYGVATASFQIEGGATDRLPCIWDTFCSKEGKIVDNSNGDVACEHYTRWKDDINLIESLGVDAYRLSISWPRVMTKNGHLNPTGVKFYTDILDELKRRNIKAFVTLYHWDLPQHIEDEGGWLNRNTAYEFAHYTDLITKAFGDRVHSYATLNEPFCSSYLGYEIGVHAPGIVGREFGRKAAHHLLLGHGLAMQVLAKNSPNTLNGIVLNFTPCYSVTQCEEDLKATAFADDYINQWYMQPVMQGKYPDIISQLPKAHRPDILDGDMEIIAQPLDYLGVNFYTRMHYQASETDFYHELPHKAPMTDIGWEIYPKALTELLVSLNEKYTLPPIYITENGAAMADEFKDGEVNDNDRIEYYHEHLNALHNAAEQGVKVDGYFAWSLMDNFEWAEGYLKRFGIVHVDYNTQKRTVKASGKAYTKLIISR</sequence>
<keyword evidence="4" id="KW-0378">Hydrolase</keyword>
<evidence type="ECO:0000256" key="7">
    <source>
        <dbReference type="ARBA" id="ARBA00023295"/>
    </source>
</evidence>
<dbReference type="SUPFAM" id="SSF51445">
    <property type="entry name" value="(Trans)glycosidases"/>
    <property type="match status" value="1"/>
</dbReference>
<proteinExistence type="inferred from homology"/>
<dbReference type="GO" id="GO:0030245">
    <property type="term" value="P:cellulose catabolic process"/>
    <property type="evidence" value="ECO:0007669"/>
    <property type="project" value="UniProtKB-KW"/>
</dbReference>
<keyword evidence="5" id="KW-0136">Cellulose degradation</keyword>
<dbReference type="Gene3D" id="3.20.20.80">
    <property type="entry name" value="Glycosidases"/>
    <property type="match status" value="1"/>
</dbReference>
<keyword evidence="8" id="KW-0624">Polysaccharide degradation</keyword>
<organism evidence="9">
    <name type="scientific">marine sediment metagenome</name>
    <dbReference type="NCBI Taxonomy" id="412755"/>
    <lineage>
        <taxon>unclassified sequences</taxon>
        <taxon>metagenomes</taxon>
        <taxon>ecological metagenomes</taxon>
    </lineage>
</organism>
<evidence type="ECO:0000256" key="2">
    <source>
        <dbReference type="ARBA" id="ARBA00010838"/>
    </source>
</evidence>
<dbReference type="NCBIfam" id="TIGR03356">
    <property type="entry name" value="BGL"/>
    <property type="match status" value="1"/>
</dbReference>
<dbReference type="InterPro" id="IPR017853">
    <property type="entry name" value="GH"/>
</dbReference>
<dbReference type="PRINTS" id="PR00131">
    <property type="entry name" value="GLHYDRLASE1"/>
</dbReference>
<dbReference type="FunFam" id="3.20.20.80:FF:000004">
    <property type="entry name" value="Beta-glucosidase 6-phospho-beta-glucosidase"/>
    <property type="match status" value="1"/>
</dbReference>
<dbReference type="PROSITE" id="PS00572">
    <property type="entry name" value="GLYCOSYL_HYDROL_F1_1"/>
    <property type="match status" value="1"/>
</dbReference>
<dbReference type="PANTHER" id="PTHR10353">
    <property type="entry name" value="GLYCOSYL HYDROLASE"/>
    <property type="match status" value="1"/>
</dbReference>
<gene>
    <name evidence="9" type="ORF">LCGC14_0572460</name>
</gene>
<accession>A0A0F9US14</accession>
<evidence type="ECO:0000256" key="3">
    <source>
        <dbReference type="ARBA" id="ARBA00012744"/>
    </source>
</evidence>
<dbReference type="EMBL" id="LAZR01000844">
    <property type="protein sequence ID" value="KKN56428.1"/>
    <property type="molecule type" value="Genomic_DNA"/>
</dbReference>
<comment type="catalytic activity">
    <reaction evidence="1">
        <text>Hydrolysis of terminal, non-reducing beta-D-glucosyl residues with release of beta-D-glucose.</text>
        <dbReference type="EC" id="3.2.1.21"/>
    </reaction>
</comment>
<dbReference type="GO" id="GO:0008422">
    <property type="term" value="F:beta-glucosidase activity"/>
    <property type="evidence" value="ECO:0007669"/>
    <property type="project" value="UniProtKB-EC"/>
</dbReference>
<reference evidence="9" key="1">
    <citation type="journal article" date="2015" name="Nature">
        <title>Complex archaea that bridge the gap between prokaryotes and eukaryotes.</title>
        <authorList>
            <person name="Spang A."/>
            <person name="Saw J.H."/>
            <person name="Jorgensen S.L."/>
            <person name="Zaremba-Niedzwiedzka K."/>
            <person name="Martijn J."/>
            <person name="Lind A.E."/>
            <person name="van Eijk R."/>
            <person name="Schleper C."/>
            <person name="Guy L."/>
            <person name="Ettema T.J."/>
        </authorList>
    </citation>
    <scope>NUCLEOTIDE SEQUENCE</scope>
</reference>
<dbReference type="InterPro" id="IPR018120">
    <property type="entry name" value="Glyco_hydro_1_AS"/>
</dbReference>
<name>A0A0F9US14_9ZZZZ</name>
<dbReference type="Pfam" id="PF00232">
    <property type="entry name" value="Glyco_hydro_1"/>
    <property type="match status" value="1"/>
</dbReference>
<evidence type="ECO:0000256" key="8">
    <source>
        <dbReference type="ARBA" id="ARBA00023326"/>
    </source>
</evidence>
<dbReference type="PROSITE" id="PS00653">
    <property type="entry name" value="GLYCOSYL_HYDROL_F1_2"/>
    <property type="match status" value="1"/>
</dbReference>
<evidence type="ECO:0000313" key="9">
    <source>
        <dbReference type="EMBL" id="KKN56428.1"/>
    </source>
</evidence>
<comment type="similarity">
    <text evidence="2">Belongs to the glycosyl hydrolase 1 family.</text>
</comment>
<dbReference type="AlphaFoldDB" id="A0A0F9US14"/>
<dbReference type="InterPro" id="IPR017736">
    <property type="entry name" value="Glyco_hydro_1_beta-glucosidase"/>
</dbReference>
<dbReference type="InterPro" id="IPR001360">
    <property type="entry name" value="Glyco_hydro_1"/>
</dbReference>
<dbReference type="EC" id="3.2.1.21" evidence="3"/>